<organism evidence="4 5">
    <name type="scientific">Cylindrodendrum hubeiense</name>
    <dbReference type="NCBI Taxonomy" id="595255"/>
    <lineage>
        <taxon>Eukaryota</taxon>
        <taxon>Fungi</taxon>
        <taxon>Dikarya</taxon>
        <taxon>Ascomycota</taxon>
        <taxon>Pezizomycotina</taxon>
        <taxon>Sordariomycetes</taxon>
        <taxon>Hypocreomycetidae</taxon>
        <taxon>Hypocreales</taxon>
        <taxon>Nectriaceae</taxon>
        <taxon>Cylindrodendrum</taxon>
    </lineage>
</organism>
<dbReference type="GO" id="GO:0016491">
    <property type="term" value="F:oxidoreductase activity"/>
    <property type="evidence" value="ECO:0007669"/>
    <property type="project" value="UniProtKB-KW"/>
</dbReference>
<dbReference type="Gene3D" id="3.40.50.720">
    <property type="entry name" value="NAD(P)-binding Rossmann-like Domain"/>
    <property type="match status" value="1"/>
</dbReference>
<evidence type="ECO:0000256" key="1">
    <source>
        <dbReference type="ARBA" id="ARBA00006484"/>
    </source>
</evidence>
<evidence type="ECO:0000313" key="4">
    <source>
        <dbReference type="EMBL" id="KAF7556302.1"/>
    </source>
</evidence>
<comment type="caution">
    <text evidence="4">The sequence shown here is derived from an EMBL/GenBank/DDBJ whole genome shotgun (WGS) entry which is preliminary data.</text>
</comment>
<evidence type="ECO:0000256" key="2">
    <source>
        <dbReference type="ARBA" id="ARBA00022857"/>
    </source>
</evidence>
<dbReference type="AlphaFoldDB" id="A0A9P5LCF1"/>
<dbReference type="PANTHER" id="PTHR24320">
    <property type="entry name" value="RETINOL DEHYDROGENASE"/>
    <property type="match status" value="1"/>
</dbReference>
<evidence type="ECO:0008006" key="6">
    <source>
        <dbReference type="Google" id="ProtNLM"/>
    </source>
</evidence>
<keyword evidence="3" id="KW-0560">Oxidoreductase</keyword>
<sequence length="307" mass="33306">MPGTTYDFNTTTDVPSQEGKVIFITGANTGIGKQTALEFAKHGPAHIFIASRNIENGKAAAAEVYNQATQGTQVSNIELDLTSFDSIKKAVQDFLVVSDKLDILYLNAGVLGAPPRLTKEGYEIQMGTNHMGHAVLLKLLTPILLKTAALGGKPRVVSVASMGYKYCNPPRIAFDSLKTVDAPIEGVQRYTQSKLANVLYARKFAEQHPEITIVSINPGEVDTLLFKREPADDGVKHLQTNVAPVAVGPIEEGVKNHMWAGTNEKVQSGEYYNPVGEGGQLESPGTDDEMATELWEWTAKELEQHGI</sequence>
<dbReference type="InterPro" id="IPR036291">
    <property type="entry name" value="NAD(P)-bd_dom_sf"/>
</dbReference>
<gene>
    <name evidence="4" type="ORF">G7Z17_g1505</name>
</gene>
<evidence type="ECO:0000313" key="5">
    <source>
        <dbReference type="Proteomes" id="UP000722485"/>
    </source>
</evidence>
<dbReference type="EMBL" id="JAANBB010000013">
    <property type="protein sequence ID" value="KAF7556302.1"/>
    <property type="molecule type" value="Genomic_DNA"/>
</dbReference>
<evidence type="ECO:0000256" key="3">
    <source>
        <dbReference type="ARBA" id="ARBA00023002"/>
    </source>
</evidence>
<dbReference type="PRINTS" id="PR00081">
    <property type="entry name" value="GDHRDH"/>
</dbReference>
<dbReference type="PANTHER" id="PTHR24320:SF282">
    <property type="entry name" value="WW DOMAIN-CONTAINING OXIDOREDUCTASE"/>
    <property type="match status" value="1"/>
</dbReference>
<accession>A0A9P5LCF1</accession>
<name>A0A9P5LCF1_9HYPO</name>
<dbReference type="OrthoDB" id="191139at2759"/>
<dbReference type="Pfam" id="PF00106">
    <property type="entry name" value="adh_short"/>
    <property type="match status" value="1"/>
</dbReference>
<comment type="similarity">
    <text evidence="1">Belongs to the short-chain dehydrogenases/reductases (SDR) family.</text>
</comment>
<proteinExistence type="inferred from homology"/>
<dbReference type="Proteomes" id="UP000722485">
    <property type="component" value="Unassembled WGS sequence"/>
</dbReference>
<protein>
    <recommendedName>
        <fullName evidence="6">NAD(P)-binding protein</fullName>
    </recommendedName>
</protein>
<dbReference type="InterPro" id="IPR002347">
    <property type="entry name" value="SDR_fam"/>
</dbReference>
<reference evidence="4" key="1">
    <citation type="submission" date="2020-03" db="EMBL/GenBank/DDBJ databases">
        <title>Draft Genome Sequence of Cylindrodendrum hubeiense.</title>
        <authorList>
            <person name="Buettner E."/>
            <person name="Kellner H."/>
        </authorList>
    </citation>
    <scope>NUCLEOTIDE SEQUENCE</scope>
    <source>
        <strain evidence="4">IHI 201604</strain>
    </source>
</reference>
<keyword evidence="5" id="KW-1185">Reference proteome</keyword>
<dbReference type="SUPFAM" id="SSF51735">
    <property type="entry name" value="NAD(P)-binding Rossmann-fold domains"/>
    <property type="match status" value="1"/>
</dbReference>
<keyword evidence="2" id="KW-0521">NADP</keyword>